<evidence type="ECO:0000256" key="7">
    <source>
        <dbReference type="ARBA" id="ARBA00023274"/>
    </source>
</evidence>
<dbReference type="Gene3D" id="3.40.50.790">
    <property type="match status" value="1"/>
</dbReference>
<comment type="similarity">
    <text evidence="1 9">Belongs to the universal ribosomal protein uL1 family.</text>
</comment>
<accession>A0A084U3D9</accession>
<keyword evidence="7 9" id="KW-0687">Ribonucleoprotein</keyword>
<dbReference type="Pfam" id="PF00687">
    <property type="entry name" value="Ribosomal_L1"/>
    <property type="match status" value="1"/>
</dbReference>
<dbReference type="SUPFAM" id="SSF56808">
    <property type="entry name" value="Ribosomal protein L1"/>
    <property type="match status" value="1"/>
</dbReference>
<comment type="caution">
    <text evidence="11">The sequence shown here is derived from an EMBL/GenBank/DDBJ whole genome shotgun (WGS) entry which is preliminary data.</text>
</comment>
<dbReference type="GO" id="GO:0003735">
    <property type="term" value="F:structural constituent of ribosome"/>
    <property type="evidence" value="ECO:0007669"/>
    <property type="project" value="InterPro"/>
</dbReference>
<dbReference type="EMBL" id="AWQU01000081">
    <property type="protein sequence ID" value="KFB07475.1"/>
    <property type="molecule type" value="Genomic_DNA"/>
</dbReference>
<evidence type="ECO:0000256" key="9">
    <source>
        <dbReference type="HAMAP-Rule" id="MF_01318"/>
    </source>
</evidence>
<keyword evidence="3 9" id="KW-0699">rRNA-binding</keyword>
<keyword evidence="6 9" id="KW-0689">Ribosomal protein</keyword>
<evidence type="ECO:0000256" key="6">
    <source>
        <dbReference type="ARBA" id="ARBA00022980"/>
    </source>
</evidence>
<keyword evidence="5 9" id="KW-0694">RNA-binding</keyword>
<dbReference type="PANTHER" id="PTHR36427">
    <property type="entry name" value="54S RIBOSOMAL PROTEIN L1, MITOCHONDRIAL"/>
    <property type="match status" value="1"/>
</dbReference>
<keyword evidence="2 9" id="KW-0678">Repressor</keyword>
<reference evidence="11 12" key="1">
    <citation type="journal article" date="2014" name="PLoS ONE">
        <title>Reduction of Hydrogen Peroxide Accumulation and Toxicity by a Catalase from Mycoplasma iowae.</title>
        <authorList>
            <person name="Pritchard R.E."/>
            <person name="Prassinos A.J."/>
            <person name="Osborne J.D."/>
            <person name="Raviv Z."/>
            <person name="Balish M.F."/>
        </authorList>
    </citation>
    <scope>NUCLEOTIDE SEQUENCE [LARGE SCALE GENOMIC DNA]</scope>
    <source>
        <strain evidence="11 12">DK-CPA</strain>
    </source>
</reference>
<evidence type="ECO:0000256" key="4">
    <source>
        <dbReference type="ARBA" id="ARBA00022845"/>
    </source>
</evidence>
<proteinExistence type="inferred from homology"/>
<dbReference type="InterPro" id="IPR023673">
    <property type="entry name" value="Ribosomal_uL1_CS"/>
</dbReference>
<dbReference type="InterPro" id="IPR023674">
    <property type="entry name" value="Ribosomal_uL1-like"/>
</dbReference>
<dbReference type="Gene3D" id="3.30.190.20">
    <property type="match status" value="1"/>
</dbReference>
<feature type="compositionally biased region" description="Low complexity" evidence="10">
    <location>
        <begin position="311"/>
        <end position="457"/>
    </location>
</feature>
<dbReference type="GO" id="GO:0000049">
    <property type="term" value="F:tRNA binding"/>
    <property type="evidence" value="ECO:0007669"/>
    <property type="project" value="UniProtKB-KW"/>
</dbReference>
<dbReference type="AlphaFoldDB" id="A0A084U3D9"/>
<dbReference type="GO" id="GO:0019843">
    <property type="term" value="F:rRNA binding"/>
    <property type="evidence" value="ECO:0007669"/>
    <property type="project" value="UniProtKB-UniRule"/>
</dbReference>
<dbReference type="InterPro" id="IPR005878">
    <property type="entry name" value="Ribosom_uL1_bac-type"/>
</dbReference>
<dbReference type="NCBIfam" id="TIGR01169">
    <property type="entry name" value="rplA_bact"/>
    <property type="match status" value="1"/>
</dbReference>
<dbReference type="InterPro" id="IPR028364">
    <property type="entry name" value="Ribosomal_uL1/biogenesis"/>
</dbReference>
<evidence type="ECO:0000313" key="11">
    <source>
        <dbReference type="EMBL" id="KFB07475.1"/>
    </source>
</evidence>
<keyword evidence="4 9" id="KW-0810">Translation regulation</keyword>
<dbReference type="CDD" id="cd00403">
    <property type="entry name" value="Ribosomal_L1"/>
    <property type="match status" value="1"/>
</dbReference>
<organism evidence="11 12">
    <name type="scientific">Malacoplasma iowae DK-CPA</name>
    <dbReference type="NCBI Taxonomy" id="1394179"/>
    <lineage>
        <taxon>Bacteria</taxon>
        <taxon>Bacillati</taxon>
        <taxon>Mycoplasmatota</taxon>
        <taxon>Mycoplasmoidales</taxon>
        <taxon>Mycoplasmoidaceae</taxon>
        <taxon>Malacoplasma</taxon>
    </lineage>
</organism>
<feature type="region of interest" description="Disordered" evidence="10">
    <location>
        <begin position="277"/>
        <end position="298"/>
    </location>
</feature>
<evidence type="ECO:0000256" key="8">
    <source>
        <dbReference type="ARBA" id="ARBA00035241"/>
    </source>
</evidence>
<evidence type="ECO:0000256" key="3">
    <source>
        <dbReference type="ARBA" id="ARBA00022730"/>
    </source>
</evidence>
<dbReference type="PANTHER" id="PTHR36427:SF3">
    <property type="entry name" value="LARGE RIBOSOMAL SUBUNIT PROTEIN UL1M"/>
    <property type="match status" value="1"/>
</dbReference>
<name>A0A084U3D9_MALIO</name>
<evidence type="ECO:0000256" key="10">
    <source>
        <dbReference type="SAM" id="MobiDB-lite"/>
    </source>
</evidence>
<dbReference type="InterPro" id="IPR016095">
    <property type="entry name" value="Ribosomal_uL1_3-a/b-sand"/>
</dbReference>
<dbReference type="GO" id="GO:0006412">
    <property type="term" value="P:translation"/>
    <property type="evidence" value="ECO:0007669"/>
    <property type="project" value="UniProtKB-UniRule"/>
</dbReference>
<comment type="subunit">
    <text evidence="9">Part of the 50S ribosomal subunit.</text>
</comment>
<dbReference type="HAMAP" id="MF_01318_B">
    <property type="entry name" value="Ribosomal_uL1_B"/>
    <property type="match status" value="1"/>
</dbReference>
<dbReference type="GO" id="GO:0006417">
    <property type="term" value="P:regulation of translation"/>
    <property type="evidence" value="ECO:0007669"/>
    <property type="project" value="UniProtKB-KW"/>
</dbReference>
<dbReference type="GO" id="GO:0015934">
    <property type="term" value="C:large ribosomal subunit"/>
    <property type="evidence" value="ECO:0007669"/>
    <property type="project" value="InterPro"/>
</dbReference>
<feature type="region of interest" description="Disordered" evidence="10">
    <location>
        <begin position="221"/>
        <end position="242"/>
    </location>
</feature>
<feature type="region of interest" description="Disordered" evidence="10">
    <location>
        <begin position="311"/>
        <end position="475"/>
    </location>
</feature>
<evidence type="ECO:0000256" key="5">
    <source>
        <dbReference type="ARBA" id="ARBA00022884"/>
    </source>
</evidence>
<evidence type="ECO:0000313" key="12">
    <source>
        <dbReference type="Proteomes" id="UP000028523"/>
    </source>
</evidence>
<evidence type="ECO:0000256" key="1">
    <source>
        <dbReference type="ARBA" id="ARBA00010531"/>
    </source>
</evidence>
<comment type="function">
    <text evidence="9">Binds directly to 23S rRNA. The L1 stalk is quite mobile in the ribosome, and is involved in E site tRNA release.</text>
</comment>
<gene>
    <name evidence="9 11" type="primary">rplA</name>
    <name evidence="11" type="ORF">P271_313</name>
</gene>
<keyword evidence="9" id="KW-0820">tRNA-binding</keyword>
<comment type="function">
    <text evidence="9">Protein L1 is also a translational repressor protein, it controls the translation of the L11 operon by binding to its mRNA.</text>
</comment>
<evidence type="ECO:0000256" key="2">
    <source>
        <dbReference type="ARBA" id="ARBA00022491"/>
    </source>
</evidence>
<sequence length="475" mass="50796">MSKKQKINFDKTSFYSMEEAVKLVKAHSKTKFVSSIDIAVKLNLETSKSDQQLRGSISLPNFFGKKKKILVLDEGLTDKDASKLGVDFAGDKEKIEEISKGWLGFDLIITTPKMMPALSKLGKILGTRGLMPNPKIGNVTTDLPKTIAQFKAGIDEYRTDQYGNIHMKVGRVDADDAKVVENIKFLLDFLVSKKPASVKGTYIQNVSISSTMGPGVKILIDKSQQNKSNKTKSNKKVEGKKSSVTEKPIYYKPIYKVERKVKESKNPTTPPKIVQTAVKTKPVVSKKPTTKPVTKTASKTAAKPVAKVVSKPTVKPTTKPVTKTASKPAAKPVAKVVSKPTVKPTTKPVAKTASKPAAKPVAKTVNKATTKPATKPVAKTASKPAAKPVAKTTTKPVTKATSKPVAKPVAKPVVKSASKPVAKPVAKATTKPVAKPTNKTASKPAAKPVAKPATKTVSKTPAKKPATSKVAKKTK</sequence>
<dbReference type="PROSITE" id="PS01199">
    <property type="entry name" value="RIBOSOMAL_L1"/>
    <property type="match status" value="1"/>
</dbReference>
<protein>
    <recommendedName>
        <fullName evidence="8 9">Large ribosomal subunit protein uL1</fullName>
    </recommendedName>
</protein>
<keyword evidence="12" id="KW-1185">Reference proteome</keyword>
<dbReference type="FunFam" id="3.40.50.790:FF:000001">
    <property type="entry name" value="50S ribosomal protein L1"/>
    <property type="match status" value="1"/>
</dbReference>
<dbReference type="Proteomes" id="UP000028523">
    <property type="component" value="Unassembled WGS sequence"/>
</dbReference>